<dbReference type="InterPro" id="IPR000979">
    <property type="entry name" value="Phosphodiesterase_MJ0936/Vps29"/>
</dbReference>
<accession>A0A5Q0UGP0</accession>
<dbReference type="EC" id="3.1.4.-" evidence="1"/>
<feature type="domain" description="Calcineurin-like phosphoesterase" evidence="2">
    <location>
        <begin position="2"/>
        <end position="139"/>
    </location>
</feature>
<dbReference type="InterPro" id="IPR029052">
    <property type="entry name" value="Metallo-depent_PP-like"/>
</dbReference>
<evidence type="ECO:0000256" key="1">
    <source>
        <dbReference type="RuleBase" id="RU362039"/>
    </source>
</evidence>
<dbReference type="EMBL" id="CP040089">
    <property type="protein sequence ID" value="QGA80541.1"/>
    <property type="molecule type" value="Genomic_DNA"/>
</dbReference>
<dbReference type="OrthoDB" id="19174at2157"/>
<dbReference type="GO" id="GO:0016787">
    <property type="term" value="F:hydrolase activity"/>
    <property type="evidence" value="ECO:0007669"/>
    <property type="project" value="UniProtKB-UniRule"/>
</dbReference>
<protein>
    <recommendedName>
        <fullName evidence="1">Phosphoesterase</fullName>
        <ecNumber evidence="1">3.1.4.-</ecNumber>
    </recommendedName>
</protein>
<dbReference type="RefSeq" id="WP_153550281.1">
    <property type="nucleotide sequence ID" value="NZ_CP040089.1"/>
</dbReference>
<organism evidence="3 4">
    <name type="scientific">Candidatus Nanohalobium constans</name>
    <dbReference type="NCBI Taxonomy" id="2565781"/>
    <lineage>
        <taxon>Archaea</taxon>
        <taxon>Candidatus Nanohalarchaeota</taxon>
        <taxon>Candidatus Nanohalobia</taxon>
        <taxon>Candidatus Nanohalobiales</taxon>
        <taxon>Candidatus Nanohalobiaceae</taxon>
        <taxon>Candidatus Nanohalobium</taxon>
    </lineage>
</organism>
<proteinExistence type="inferred from homology"/>
<dbReference type="SUPFAM" id="SSF56300">
    <property type="entry name" value="Metallo-dependent phosphatases"/>
    <property type="match status" value="1"/>
</dbReference>
<evidence type="ECO:0000259" key="2">
    <source>
        <dbReference type="Pfam" id="PF12850"/>
    </source>
</evidence>
<keyword evidence="1" id="KW-0479">Metal-binding</keyword>
<comment type="similarity">
    <text evidence="1">Belongs to the metallophosphoesterase superfamily. YfcE family.</text>
</comment>
<dbReference type="NCBIfam" id="TIGR00040">
    <property type="entry name" value="yfcE"/>
    <property type="match status" value="1"/>
</dbReference>
<evidence type="ECO:0000313" key="3">
    <source>
        <dbReference type="EMBL" id="QGA80541.1"/>
    </source>
</evidence>
<comment type="cofactor">
    <cofactor evidence="1">
        <name>a divalent metal cation</name>
        <dbReference type="ChEBI" id="CHEBI:60240"/>
    </cofactor>
</comment>
<keyword evidence="4" id="KW-1185">Reference proteome</keyword>
<dbReference type="Proteomes" id="UP000377803">
    <property type="component" value="Chromosome"/>
</dbReference>
<dbReference type="GO" id="GO:0046872">
    <property type="term" value="F:metal ion binding"/>
    <property type="evidence" value="ECO:0007669"/>
    <property type="project" value="UniProtKB-KW"/>
</dbReference>
<evidence type="ECO:0000313" key="4">
    <source>
        <dbReference type="Proteomes" id="UP000377803"/>
    </source>
</evidence>
<dbReference type="InterPro" id="IPR024654">
    <property type="entry name" value="Calcineurin-like_PHP_lpxH"/>
</dbReference>
<dbReference type="AlphaFoldDB" id="A0A5Q0UGP0"/>
<dbReference type="KEGG" id="ncon:LC1Nh_0650"/>
<dbReference type="PANTHER" id="PTHR11124">
    <property type="entry name" value="VACUOLAR SORTING PROTEIN VPS29"/>
    <property type="match status" value="1"/>
</dbReference>
<reference evidence="4" key="1">
    <citation type="submission" date="2019-05" db="EMBL/GenBank/DDBJ databases">
        <title>Candidatus Nanohalobium constans, a novel model system to study the DPANN nano-sized archaea: genomic and physiological characterization of a nanoarchaeon co-cultured with its chitinotrophic host.</title>
        <authorList>
            <person name="La Cono V."/>
            <person name="Arcadi E."/>
            <person name="Crisafi F."/>
            <person name="Denaro R."/>
            <person name="La Spada G."/>
            <person name="Messina E."/>
            <person name="Smedile F."/>
            <person name="Toshchakov S.V."/>
            <person name="Shevchenko M.A."/>
            <person name="Golyshin P.N."/>
            <person name="Golyshina O.V."/>
            <person name="Ferrer M."/>
            <person name="Rohde M."/>
            <person name="Mushegian A."/>
            <person name="Sorokin D.Y."/>
            <person name="Giuliano L."/>
            <person name="Yakimov M.M."/>
        </authorList>
    </citation>
    <scope>NUCLEOTIDE SEQUENCE [LARGE SCALE GENOMIC DNA]</scope>
    <source>
        <strain evidence="4">LC1Nh</strain>
    </source>
</reference>
<gene>
    <name evidence="3" type="primary">yfcE2</name>
    <name evidence="3" type="ORF">LC1Nh_0650</name>
</gene>
<sequence length="175" mass="19335">MIAVVSDSHVPTRAEKIPEPVREKMKGSDLIIHSGDFAEQEVYNGIEEYGELIAVKGNCDFFDLPNSKAFERDGVKFGAYHGTGINPRGDHDTLQKIAVEDLEVDILITGHTHHEELTELENCIILNPGSCTGVGGGSSRETNPTMIEIDEEDMKAKLLELEDDELVEKDSLKLK</sequence>
<name>A0A5Q0UGP0_9ARCH</name>
<dbReference type="Pfam" id="PF12850">
    <property type="entry name" value="Metallophos_2"/>
    <property type="match status" value="1"/>
</dbReference>
<dbReference type="Gene3D" id="3.60.21.10">
    <property type="match status" value="1"/>
</dbReference>
<dbReference type="GeneID" id="42365036"/>